<feature type="compositionally biased region" description="Basic and acidic residues" evidence="1">
    <location>
        <begin position="673"/>
        <end position="682"/>
    </location>
</feature>
<feature type="compositionally biased region" description="Polar residues" evidence="1">
    <location>
        <begin position="522"/>
        <end position="533"/>
    </location>
</feature>
<evidence type="ECO:0000256" key="1">
    <source>
        <dbReference type="SAM" id="MobiDB-lite"/>
    </source>
</evidence>
<dbReference type="RefSeq" id="XP_002292561.1">
    <property type="nucleotide sequence ID" value="XM_002292525.1"/>
</dbReference>
<dbReference type="InParanoid" id="B8C8Y7"/>
<feature type="compositionally biased region" description="Low complexity" evidence="1">
    <location>
        <begin position="953"/>
        <end position="963"/>
    </location>
</feature>
<evidence type="ECO:0000313" key="2">
    <source>
        <dbReference type="EMBL" id="EED89757.1"/>
    </source>
</evidence>
<feature type="compositionally biased region" description="Basic and acidic residues" evidence="1">
    <location>
        <begin position="497"/>
        <end position="506"/>
    </location>
</feature>
<sequence>MVSPASSSSVGIVSSSQQHRHKEGRDSHRRQQQRASPIKQRRRSSSIGSVVSAPASPSDHHDIGGRDGASSKASVGQRRGSANVNVGERSDQREKSSSSSRHHQQSRRSHKQVDAPTPAPTSGKLNGPEKKDKMNNSSSSSTIAQPPKHGKNSFFFPVAILSQCQCYTALFQISSLKRGISGCGGCFEEQPRRLTSATDNKNLNPSEERMRRRERSSSRDEGRGRLARKESDESGGFEISKRESGGIDAEQTAPVRRRRSASLRMTSTFSRNVRSVAPNKSRRGESSRRAEKSSASKSGTRVNPPPPPPPPSKREADSPSLLLSQEAAALRETAASNAKEEPVKADNKSSDSLDSMKTDSTYPSTSHTHNSSFGQHMLSSAMPSTSKDEGALVPYAPPSREDPVPQGGERGDGLPLPPSPTKQRSGRLDDSWRDGRGEGRGAARRGRSSREHHHHRSTRSFHDTVSVDLDGSGREGGVHRPSRSFHAVDDVDDDDDDGHHPLDRSSRSYAPSRRQHSDEPLDSSTRSFNNPSASIKRHELRGHPSRSLFPHLDHNKSSHRSSSGHVLDASARTSRSLHGSSSKSLDRRARSSSRALDDDVGDHHSRHARLSHVDERSGRSQHHSRGRGGVSPVRRNRSQSPPSVARDDRRRRSSSRAASRPSRSRPRADDDESTRSYQHDHSTSTALVPIVTDGHHHPYSSSSRPNSRSRSIARSTRAESPSSRSGSRPRLPRSRSRSRRRTWGGGDGNVSHSHRDLLSHPTNGKQKLKNEINLVIDDTTGHGSFDMPVLNSAGGKNSSNQLHFSVQIDETSQNYIIQTSMGLLSKIRDIHPQTNILRTLSYWNGLQKCRYGGTDSHHGSNGGQLAIANKSSGGAPNKNEVIMTLVGTYHNKEWEYDERFQRELERFVEDALRFHACLNGHGDPSDGGGTAGSAEGSSGSRKKKFGGSGSSAGGTASSKGHSANGSEDWKGKTVLSKVLQKISLKD</sequence>
<feature type="compositionally biased region" description="Basic and acidic residues" evidence="1">
    <location>
        <begin position="426"/>
        <end position="441"/>
    </location>
</feature>
<accession>B8C8Y7</accession>
<feature type="compositionally biased region" description="Basic residues" evidence="1">
    <location>
        <begin position="100"/>
        <end position="110"/>
    </location>
</feature>
<feature type="compositionally biased region" description="Basic and acidic residues" evidence="1">
    <location>
        <begin position="584"/>
        <end position="603"/>
    </location>
</feature>
<dbReference type="AlphaFoldDB" id="B8C8Y7"/>
<feature type="compositionally biased region" description="Polar residues" evidence="1">
    <location>
        <begin position="358"/>
        <end position="385"/>
    </location>
</feature>
<feature type="compositionally biased region" description="Basic residues" evidence="1">
    <location>
        <begin position="730"/>
        <end position="742"/>
    </location>
</feature>
<feature type="compositionally biased region" description="Basic and acidic residues" evidence="1">
    <location>
        <begin position="282"/>
        <end position="294"/>
    </location>
</feature>
<reference evidence="2 3" key="1">
    <citation type="journal article" date="2004" name="Science">
        <title>The genome of the diatom Thalassiosira pseudonana: ecology, evolution, and metabolism.</title>
        <authorList>
            <person name="Armbrust E.V."/>
            <person name="Berges J.A."/>
            <person name="Bowler C."/>
            <person name="Green B.R."/>
            <person name="Martinez D."/>
            <person name="Putnam N.H."/>
            <person name="Zhou S."/>
            <person name="Allen A.E."/>
            <person name="Apt K.E."/>
            <person name="Bechner M."/>
            <person name="Brzezinski M.A."/>
            <person name="Chaal B.K."/>
            <person name="Chiovitti A."/>
            <person name="Davis A.K."/>
            <person name="Demarest M.S."/>
            <person name="Detter J.C."/>
            <person name="Glavina T."/>
            <person name="Goodstein D."/>
            <person name="Hadi M.Z."/>
            <person name="Hellsten U."/>
            <person name="Hildebrand M."/>
            <person name="Jenkins B.D."/>
            <person name="Jurka J."/>
            <person name="Kapitonov V.V."/>
            <person name="Kroger N."/>
            <person name="Lau W.W."/>
            <person name="Lane T.W."/>
            <person name="Larimer F.W."/>
            <person name="Lippmeier J.C."/>
            <person name="Lucas S."/>
            <person name="Medina M."/>
            <person name="Montsant A."/>
            <person name="Obornik M."/>
            <person name="Parker M.S."/>
            <person name="Palenik B."/>
            <person name="Pazour G.J."/>
            <person name="Richardson P.M."/>
            <person name="Rynearson T.A."/>
            <person name="Saito M.A."/>
            <person name="Schwartz D.C."/>
            <person name="Thamatrakoln K."/>
            <person name="Valentin K."/>
            <person name="Vardi A."/>
            <person name="Wilkerson F.P."/>
            <person name="Rokhsar D.S."/>
        </authorList>
    </citation>
    <scope>NUCLEOTIDE SEQUENCE [LARGE SCALE GENOMIC DNA]</scope>
    <source>
        <strain evidence="2 3">CCMP1335</strain>
    </source>
</reference>
<feature type="compositionally biased region" description="Basic residues" evidence="1">
    <location>
        <begin position="18"/>
        <end position="32"/>
    </location>
</feature>
<protein>
    <submittedName>
        <fullName evidence="2">Uncharacterized protein</fullName>
    </submittedName>
</protein>
<dbReference type="PaxDb" id="35128-Thaps24101"/>
<dbReference type="KEGG" id="tps:THAPSDRAFT_24101"/>
<dbReference type="OMA" id="EWEYDER"/>
<feature type="compositionally biased region" description="Low complexity" evidence="1">
    <location>
        <begin position="700"/>
        <end position="729"/>
    </location>
</feature>
<feature type="compositionally biased region" description="Polar residues" evidence="1">
    <location>
        <begin position="263"/>
        <end position="273"/>
    </location>
</feature>
<keyword evidence="3" id="KW-1185">Reference proteome</keyword>
<feature type="compositionally biased region" description="Low complexity" evidence="1">
    <location>
        <begin position="1"/>
        <end position="16"/>
    </location>
</feature>
<feature type="region of interest" description="Disordered" evidence="1">
    <location>
        <begin position="197"/>
        <end position="766"/>
    </location>
</feature>
<feature type="compositionally biased region" description="Basic residues" evidence="1">
    <location>
        <begin position="442"/>
        <end position="459"/>
    </location>
</feature>
<organism evidence="2 3">
    <name type="scientific">Thalassiosira pseudonana</name>
    <name type="common">Marine diatom</name>
    <name type="synonym">Cyclotella nana</name>
    <dbReference type="NCBI Taxonomy" id="35128"/>
    <lineage>
        <taxon>Eukaryota</taxon>
        <taxon>Sar</taxon>
        <taxon>Stramenopiles</taxon>
        <taxon>Ochrophyta</taxon>
        <taxon>Bacillariophyta</taxon>
        <taxon>Coscinodiscophyceae</taxon>
        <taxon>Thalassiosirophycidae</taxon>
        <taxon>Thalassiosirales</taxon>
        <taxon>Thalassiosiraceae</taxon>
        <taxon>Thalassiosira</taxon>
    </lineage>
</organism>
<gene>
    <name evidence="2" type="ORF">THAPSDRAFT_24101</name>
</gene>
<proteinExistence type="predicted"/>
<dbReference type="GeneID" id="7446997"/>
<dbReference type="Proteomes" id="UP000001449">
    <property type="component" value="Chromosome 10"/>
</dbReference>
<feature type="region of interest" description="Disordered" evidence="1">
    <location>
        <begin position="1"/>
        <end position="150"/>
    </location>
</feature>
<feature type="compositionally biased region" description="Low complexity" evidence="1">
    <location>
        <begin position="45"/>
        <end position="57"/>
    </location>
</feature>
<feature type="compositionally biased region" description="Basic and acidic residues" evidence="1">
    <location>
        <begin position="338"/>
        <end position="357"/>
    </location>
</feature>
<feature type="compositionally biased region" description="Low complexity" evidence="1">
    <location>
        <begin position="630"/>
        <end position="644"/>
    </location>
</feature>
<name>B8C8Y7_THAPS</name>
<feature type="region of interest" description="Disordered" evidence="1">
    <location>
        <begin position="920"/>
        <end position="970"/>
    </location>
</feature>
<dbReference type="EMBL" id="CM000646">
    <property type="protein sequence ID" value="EED89757.1"/>
    <property type="molecule type" value="Genomic_DNA"/>
</dbReference>
<feature type="compositionally biased region" description="Low complexity" evidence="1">
    <location>
        <begin position="570"/>
        <end position="583"/>
    </location>
</feature>
<feature type="compositionally biased region" description="Basic and acidic residues" evidence="1">
    <location>
        <begin position="206"/>
        <end position="232"/>
    </location>
</feature>
<reference evidence="2 3" key="2">
    <citation type="journal article" date="2008" name="Nature">
        <title>The Phaeodactylum genome reveals the evolutionary history of diatom genomes.</title>
        <authorList>
            <person name="Bowler C."/>
            <person name="Allen A.E."/>
            <person name="Badger J.H."/>
            <person name="Grimwood J."/>
            <person name="Jabbari K."/>
            <person name="Kuo A."/>
            <person name="Maheswari U."/>
            <person name="Martens C."/>
            <person name="Maumus F."/>
            <person name="Otillar R.P."/>
            <person name="Rayko E."/>
            <person name="Salamov A."/>
            <person name="Vandepoele K."/>
            <person name="Beszteri B."/>
            <person name="Gruber A."/>
            <person name="Heijde M."/>
            <person name="Katinka M."/>
            <person name="Mock T."/>
            <person name="Valentin K."/>
            <person name="Verret F."/>
            <person name="Berges J.A."/>
            <person name="Brownlee C."/>
            <person name="Cadoret J.P."/>
            <person name="Chiovitti A."/>
            <person name="Choi C.J."/>
            <person name="Coesel S."/>
            <person name="De Martino A."/>
            <person name="Detter J.C."/>
            <person name="Durkin C."/>
            <person name="Falciatore A."/>
            <person name="Fournet J."/>
            <person name="Haruta M."/>
            <person name="Huysman M.J."/>
            <person name="Jenkins B.D."/>
            <person name="Jiroutova K."/>
            <person name="Jorgensen R.E."/>
            <person name="Joubert Y."/>
            <person name="Kaplan A."/>
            <person name="Kroger N."/>
            <person name="Kroth P.G."/>
            <person name="La Roche J."/>
            <person name="Lindquist E."/>
            <person name="Lommer M."/>
            <person name="Martin-Jezequel V."/>
            <person name="Lopez P.J."/>
            <person name="Lucas S."/>
            <person name="Mangogna M."/>
            <person name="McGinnis K."/>
            <person name="Medlin L.K."/>
            <person name="Montsant A."/>
            <person name="Oudot-Le Secq M.P."/>
            <person name="Napoli C."/>
            <person name="Obornik M."/>
            <person name="Parker M.S."/>
            <person name="Petit J.L."/>
            <person name="Porcel B.M."/>
            <person name="Poulsen N."/>
            <person name="Robison M."/>
            <person name="Rychlewski L."/>
            <person name="Rynearson T.A."/>
            <person name="Schmutz J."/>
            <person name="Shapiro H."/>
            <person name="Siaut M."/>
            <person name="Stanley M."/>
            <person name="Sussman M.R."/>
            <person name="Taylor A.R."/>
            <person name="Vardi A."/>
            <person name="von Dassow P."/>
            <person name="Vyverman W."/>
            <person name="Willis A."/>
            <person name="Wyrwicz L.S."/>
            <person name="Rokhsar D.S."/>
            <person name="Weissenbach J."/>
            <person name="Armbrust E.V."/>
            <person name="Green B.R."/>
            <person name="Van de Peer Y."/>
            <person name="Grigoriev I.V."/>
        </authorList>
    </citation>
    <scope>NUCLEOTIDE SEQUENCE [LARGE SCALE GENOMIC DNA]</scope>
    <source>
        <strain evidence="2 3">CCMP1335</strain>
    </source>
</reference>
<evidence type="ECO:0000313" key="3">
    <source>
        <dbReference type="Proteomes" id="UP000001449"/>
    </source>
</evidence>
<dbReference type="HOGENOM" id="CLU_302595_0_0_1"/>